<name>A0AAV0JZZ3_9ROSI</name>
<dbReference type="AlphaFoldDB" id="A0AAV0JZZ3"/>
<proteinExistence type="predicted"/>
<gene>
    <name evidence="2" type="ORF">LITE_LOCUS16428</name>
</gene>
<feature type="compositionally biased region" description="Basic residues" evidence="1">
    <location>
        <begin position="1"/>
        <end position="13"/>
    </location>
</feature>
<reference evidence="2" key="1">
    <citation type="submission" date="2022-08" db="EMBL/GenBank/DDBJ databases">
        <authorList>
            <person name="Gutierrez-Valencia J."/>
        </authorList>
    </citation>
    <scope>NUCLEOTIDE SEQUENCE</scope>
</reference>
<feature type="compositionally biased region" description="Basic and acidic residues" evidence="1">
    <location>
        <begin position="85"/>
        <end position="94"/>
    </location>
</feature>
<feature type="compositionally biased region" description="Basic residues" evidence="1">
    <location>
        <begin position="137"/>
        <end position="146"/>
    </location>
</feature>
<feature type="region of interest" description="Disordered" evidence="1">
    <location>
        <begin position="1"/>
        <end position="146"/>
    </location>
</feature>
<evidence type="ECO:0000313" key="2">
    <source>
        <dbReference type="EMBL" id="CAI0414829.1"/>
    </source>
</evidence>
<evidence type="ECO:0000313" key="3">
    <source>
        <dbReference type="Proteomes" id="UP001154282"/>
    </source>
</evidence>
<dbReference type="EMBL" id="CAMGYJ010000005">
    <property type="protein sequence ID" value="CAI0414829.1"/>
    <property type="molecule type" value="Genomic_DNA"/>
</dbReference>
<organism evidence="2 3">
    <name type="scientific">Linum tenue</name>
    <dbReference type="NCBI Taxonomy" id="586396"/>
    <lineage>
        <taxon>Eukaryota</taxon>
        <taxon>Viridiplantae</taxon>
        <taxon>Streptophyta</taxon>
        <taxon>Embryophyta</taxon>
        <taxon>Tracheophyta</taxon>
        <taxon>Spermatophyta</taxon>
        <taxon>Magnoliopsida</taxon>
        <taxon>eudicotyledons</taxon>
        <taxon>Gunneridae</taxon>
        <taxon>Pentapetalae</taxon>
        <taxon>rosids</taxon>
        <taxon>fabids</taxon>
        <taxon>Malpighiales</taxon>
        <taxon>Linaceae</taxon>
        <taxon>Linum</taxon>
    </lineage>
</organism>
<feature type="compositionally biased region" description="Basic residues" evidence="1">
    <location>
        <begin position="38"/>
        <end position="63"/>
    </location>
</feature>
<sequence>MGRAQRRHGRPRHLHPDRPRLNPLPGPQPRHDPNLHRNLQHRHRRHLRRPHARPAHEIHRRGRNLVPRFRRPGDHGRRDLHRRRPPDPGRHGADAMDLQTNPSLRRQRDPALPGPLLRAHRRQVRPQGPKLLQAQIRPRRKGLVRT</sequence>
<comment type="caution">
    <text evidence="2">The sequence shown here is derived from an EMBL/GenBank/DDBJ whole genome shotgun (WGS) entry which is preliminary data.</text>
</comment>
<protein>
    <submittedName>
        <fullName evidence="2">Uncharacterized protein</fullName>
    </submittedName>
</protein>
<keyword evidence="3" id="KW-1185">Reference proteome</keyword>
<dbReference type="Proteomes" id="UP001154282">
    <property type="component" value="Unassembled WGS sequence"/>
</dbReference>
<evidence type="ECO:0000256" key="1">
    <source>
        <dbReference type="SAM" id="MobiDB-lite"/>
    </source>
</evidence>
<accession>A0AAV0JZZ3</accession>